<dbReference type="AlphaFoldDB" id="A0A1I1E9W5"/>
<feature type="transmembrane region" description="Helical" evidence="8">
    <location>
        <begin position="96"/>
        <end position="119"/>
    </location>
</feature>
<dbReference type="Pfam" id="PF03379">
    <property type="entry name" value="CcmB"/>
    <property type="match status" value="1"/>
</dbReference>
<feature type="transmembrane region" description="Helical" evidence="8">
    <location>
        <begin position="196"/>
        <end position="217"/>
    </location>
</feature>
<feature type="transmembrane region" description="Helical" evidence="8">
    <location>
        <begin position="49"/>
        <end position="68"/>
    </location>
</feature>
<evidence type="ECO:0000313" key="10">
    <source>
        <dbReference type="Proteomes" id="UP000199577"/>
    </source>
</evidence>
<evidence type="ECO:0000256" key="6">
    <source>
        <dbReference type="ARBA" id="ARBA00022989"/>
    </source>
</evidence>
<evidence type="ECO:0000256" key="2">
    <source>
        <dbReference type="ARBA" id="ARBA00010544"/>
    </source>
</evidence>
<evidence type="ECO:0000256" key="3">
    <source>
        <dbReference type="ARBA" id="ARBA00022448"/>
    </source>
</evidence>
<dbReference type="OrthoDB" id="9788444at2"/>
<evidence type="ECO:0000256" key="4">
    <source>
        <dbReference type="ARBA" id="ARBA00022692"/>
    </source>
</evidence>
<keyword evidence="10" id="KW-1185">Reference proteome</keyword>
<dbReference type="InterPro" id="IPR003544">
    <property type="entry name" value="Cyt_c_biogenesis_CcmB"/>
</dbReference>
<dbReference type="EMBL" id="FOLL01000001">
    <property type="protein sequence ID" value="SFB81810.1"/>
    <property type="molecule type" value="Genomic_DNA"/>
</dbReference>
<evidence type="ECO:0000256" key="7">
    <source>
        <dbReference type="ARBA" id="ARBA00023136"/>
    </source>
</evidence>
<keyword evidence="3" id="KW-0813">Transport</keyword>
<proteinExistence type="inferred from homology"/>
<name>A0A1I1E9W5_9SPHI</name>
<dbReference type="PANTHER" id="PTHR30070:SF1">
    <property type="entry name" value="CYTOCHROME C BIOGENESIS B-RELATED"/>
    <property type="match status" value="1"/>
</dbReference>
<sequence>MNVLKEVRSLIRKDLILEWRSKYAINSILLYVVSTVFVCYQAFKSVDPTTWNALFWIILLFASVNAINKSFVQESHHRQLYYYTLASPKAVILSKIVYNMLVMLLLAAIAFLVYSIIFHNPLADPLLYLCAVVLGSMGFASVFTMVAGISAKAGNSSTLMAVLSFPIVIPLLLVLIKLSKNALDGLARSASYDELIVLLAINIVTIAISLLLFPYLWRD</sequence>
<dbReference type="STRING" id="623281.SAMN05421747_101305"/>
<evidence type="ECO:0000256" key="5">
    <source>
        <dbReference type="ARBA" id="ARBA00022748"/>
    </source>
</evidence>
<dbReference type="PANTHER" id="PTHR30070">
    <property type="entry name" value="HEME EXPORTER PROTEIN B"/>
    <property type="match status" value="1"/>
</dbReference>
<feature type="transmembrane region" description="Helical" evidence="8">
    <location>
        <begin position="125"/>
        <end position="146"/>
    </location>
</feature>
<feature type="transmembrane region" description="Helical" evidence="8">
    <location>
        <begin position="158"/>
        <end position="176"/>
    </location>
</feature>
<dbReference type="GO" id="GO:0015232">
    <property type="term" value="F:heme transmembrane transporter activity"/>
    <property type="evidence" value="ECO:0007669"/>
    <property type="project" value="InterPro"/>
</dbReference>
<protein>
    <submittedName>
        <fullName evidence="9">Heme exporter protein B</fullName>
    </submittedName>
</protein>
<reference evidence="9 10" key="1">
    <citation type="submission" date="2016-10" db="EMBL/GenBank/DDBJ databases">
        <authorList>
            <person name="de Groot N.N."/>
        </authorList>
    </citation>
    <scope>NUCLEOTIDE SEQUENCE [LARGE SCALE GENOMIC DNA]</scope>
    <source>
        <strain evidence="9 10">DSM 22900</strain>
    </source>
</reference>
<keyword evidence="4 8" id="KW-0812">Transmembrane</keyword>
<dbReference type="RefSeq" id="WP_090970330.1">
    <property type="nucleotide sequence ID" value="NZ_FOLL01000001.1"/>
</dbReference>
<comment type="subcellular location">
    <subcellularLocation>
        <location evidence="1">Membrane</location>
        <topology evidence="1">Multi-pass membrane protein</topology>
    </subcellularLocation>
</comment>
<dbReference type="GO" id="GO:0005886">
    <property type="term" value="C:plasma membrane"/>
    <property type="evidence" value="ECO:0007669"/>
    <property type="project" value="TreeGrafter"/>
</dbReference>
<dbReference type="GO" id="GO:0017004">
    <property type="term" value="P:cytochrome complex assembly"/>
    <property type="evidence" value="ECO:0007669"/>
    <property type="project" value="UniProtKB-KW"/>
</dbReference>
<evidence type="ECO:0000256" key="8">
    <source>
        <dbReference type="SAM" id="Phobius"/>
    </source>
</evidence>
<gene>
    <name evidence="9" type="ORF">SAMN05421747_101305</name>
</gene>
<keyword evidence="7 8" id="KW-0472">Membrane</keyword>
<keyword evidence="6 8" id="KW-1133">Transmembrane helix</keyword>
<organism evidence="9 10">
    <name type="scientific">Parapedobacter composti</name>
    <dbReference type="NCBI Taxonomy" id="623281"/>
    <lineage>
        <taxon>Bacteria</taxon>
        <taxon>Pseudomonadati</taxon>
        <taxon>Bacteroidota</taxon>
        <taxon>Sphingobacteriia</taxon>
        <taxon>Sphingobacteriales</taxon>
        <taxon>Sphingobacteriaceae</taxon>
        <taxon>Parapedobacter</taxon>
    </lineage>
</organism>
<accession>A0A1I1E9W5</accession>
<feature type="transmembrane region" description="Helical" evidence="8">
    <location>
        <begin position="21"/>
        <end position="43"/>
    </location>
</feature>
<keyword evidence="5" id="KW-0201">Cytochrome c-type biogenesis</keyword>
<comment type="similarity">
    <text evidence="2">Belongs to the CcmB/CycW/HelB family.</text>
</comment>
<evidence type="ECO:0000256" key="1">
    <source>
        <dbReference type="ARBA" id="ARBA00004141"/>
    </source>
</evidence>
<dbReference type="Proteomes" id="UP000199577">
    <property type="component" value="Unassembled WGS sequence"/>
</dbReference>
<evidence type="ECO:0000313" key="9">
    <source>
        <dbReference type="EMBL" id="SFB81810.1"/>
    </source>
</evidence>
<dbReference type="GO" id="GO:1903607">
    <property type="term" value="P:cytochrome c biosynthetic process"/>
    <property type="evidence" value="ECO:0007669"/>
    <property type="project" value="TreeGrafter"/>
</dbReference>